<feature type="transmembrane region" description="Helical" evidence="8">
    <location>
        <begin position="404"/>
        <end position="422"/>
    </location>
</feature>
<keyword evidence="5 8" id="KW-0812">Transmembrane</keyword>
<feature type="transmembrane region" description="Helical" evidence="8">
    <location>
        <begin position="116"/>
        <end position="134"/>
    </location>
</feature>
<feature type="domain" description="Major facilitator superfamily (MFS) profile" evidence="9">
    <location>
        <begin position="19"/>
        <end position="487"/>
    </location>
</feature>
<feature type="transmembrane region" description="Helical" evidence="8">
    <location>
        <begin position="51"/>
        <end position="72"/>
    </location>
</feature>
<comment type="subcellular location">
    <subcellularLocation>
        <location evidence="1">Cell inner membrane</location>
        <topology evidence="1">Multi-pass membrane protein</topology>
    </subcellularLocation>
</comment>
<dbReference type="Pfam" id="PF07690">
    <property type="entry name" value="MFS_1"/>
    <property type="match status" value="1"/>
</dbReference>
<evidence type="ECO:0000256" key="1">
    <source>
        <dbReference type="ARBA" id="ARBA00004429"/>
    </source>
</evidence>
<evidence type="ECO:0000259" key="9">
    <source>
        <dbReference type="PROSITE" id="PS50850"/>
    </source>
</evidence>
<dbReference type="GO" id="GO:0022857">
    <property type="term" value="F:transmembrane transporter activity"/>
    <property type="evidence" value="ECO:0007669"/>
    <property type="project" value="InterPro"/>
</dbReference>
<gene>
    <name evidence="10" type="ORF">EL007_23890</name>
</gene>
<evidence type="ECO:0000256" key="7">
    <source>
        <dbReference type="ARBA" id="ARBA00023136"/>
    </source>
</evidence>
<dbReference type="PRINTS" id="PR01036">
    <property type="entry name" value="TCRTETB"/>
</dbReference>
<keyword evidence="4" id="KW-0997">Cell inner membrane</keyword>
<sequence>MHMKKYDETTHKVKYRPLIFISCLFFMFMVAVEATIVSTAMPYIAKNLGGFSLVGWVFSIYLLPQAITIPIYGRFADLYGCRIVLFFGTTIFLTGSFLCGMAHSLTWLIIFRGFQGVGAGSITPIITTLTYHLYNEDKRAKIQGYLSSVWGGAAVAGPIIGAYIISSFHWSMVFWINIPIGFFSLGILMAYLPQDISYHKHRIDYAGLFFLCLAICSLMLLLSPYSFKNFTACAIIICFMVSILCLIYCESVAPEPLFPVELWRNRLIILSNVGSLSIGAGMMGISAYLPTYVQVVFDSNTFQAGIALSMMSIGWPLASIFSGKLLSITSYRFLILTGSLLLIFGNFCLAFLMPFTGIYMSYVGSFMVGVGMGFLNTTLIVAIQNSMRKEIQGISTASLLFSRMLGSGLGTALFSALLNFTLSRKTPYFKDPIQILLNGKLHNTFKQFQLDFLIQTVAQSLTYIFILAICFSSIPFIIGLFFHVEKTEQPQ</sequence>
<evidence type="ECO:0000256" key="2">
    <source>
        <dbReference type="ARBA" id="ARBA00022448"/>
    </source>
</evidence>
<evidence type="ECO:0000256" key="6">
    <source>
        <dbReference type="ARBA" id="ARBA00022989"/>
    </source>
</evidence>
<dbReference type="CDD" id="cd17502">
    <property type="entry name" value="MFS_Azr1_MDR_like"/>
    <property type="match status" value="1"/>
</dbReference>
<geneLocation type="plasmid" evidence="10">
    <name>pRSE40</name>
</geneLocation>
<dbReference type="SUPFAM" id="SSF103473">
    <property type="entry name" value="MFS general substrate transporter"/>
    <property type="match status" value="1"/>
</dbReference>
<dbReference type="AlphaFoldDB" id="A0A3Q9MUC9"/>
<feature type="transmembrane region" description="Helical" evidence="8">
    <location>
        <begin position="84"/>
        <end position="110"/>
    </location>
</feature>
<evidence type="ECO:0000256" key="3">
    <source>
        <dbReference type="ARBA" id="ARBA00022475"/>
    </source>
</evidence>
<keyword evidence="6 8" id="KW-1133">Transmembrane helix</keyword>
<feature type="transmembrane region" description="Helical" evidence="8">
    <location>
        <begin position="146"/>
        <end position="166"/>
    </location>
</feature>
<organism evidence="10">
    <name type="scientific">Salmonella enterica subsp. enterica serovar Karamoja</name>
    <dbReference type="NCBI Taxonomy" id="2500153"/>
    <lineage>
        <taxon>Bacteria</taxon>
        <taxon>Pseudomonadati</taxon>
        <taxon>Pseudomonadota</taxon>
        <taxon>Gammaproteobacteria</taxon>
        <taxon>Enterobacterales</taxon>
        <taxon>Enterobacteriaceae</taxon>
        <taxon>Salmonella</taxon>
    </lineage>
</organism>
<feature type="transmembrane region" description="Helical" evidence="8">
    <location>
        <begin position="172"/>
        <end position="193"/>
    </location>
</feature>
<name>A0A3Q9MUC9_SALET</name>
<protein>
    <submittedName>
        <fullName evidence="10">MFS transporter</fullName>
    </submittedName>
</protein>
<proteinExistence type="predicted"/>
<dbReference type="GO" id="GO:0005886">
    <property type="term" value="C:plasma membrane"/>
    <property type="evidence" value="ECO:0007669"/>
    <property type="project" value="UniProtKB-SubCell"/>
</dbReference>
<keyword evidence="10" id="KW-0614">Plasmid</keyword>
<evidence type="ECO:0000256" key="5">
    <source>
        <dbReference type="ARBA" id="ARBA00022692"/>
    </source>
</evidence>
<feature type="transmembrane region" description="Helical" evidence="8">
    <location>
        <begin position="359"/>
        <end position="383"/>
    </location>
</feature>
<feature type="transmembrane region" description="Helical" evidence="8">
    <location>
        <begin position="333"/>
        <end position="353"/>
    </location>
</feature>
<accession>A0A3Q9MUC9</accession>
<reference evidence="10" key="1">
    <citation type="submission" date="2018-12" db="EMBL/GenBank/DDBJ databases">
        <title>Complete genome sequences of twenty non-typhoidal Salmonella isolates from Rwanda.</title>
        <authorList>
            <person name="Byukusenge M."/>
            <person name="Li L."/>
            <person name="Subhashinie K."/>
            <person name="Nzayirambaho M."/>
            <person name="Kuchipudi S.V."/>
            <person name="Jayarao B.M."/>
        </authorList>
    </citation>
    <scope>NUCLEOTIDE SEQUENCE</scope>
    <source>
        <strain evidence="10">RSE40</strain>
        <plasmid evidence="10">pRSE40</plasmid>
    </source>
</reference>
<dbReference type="Gene3D" id="1.20.1720.10">
    <property type="entry name" value="Multidrug resistance protein D"/>
    <property type="match status" value="1"/>
</dbReference>
<feature type="transmembrane region" description="Helical" evidence="8">
    <location>
        <begin position="205"/>
        <end position="223"/>
    </location>
</feature>
<keyword evidence="2" id="KW-0813">Transport</keyword>
<evidence type="ECO:0000313" key="10">
    <source>
        <dbReference type="EMBL" id="AZT44307.1"/>
    </source>
</evidence>
<keyword evidence="7 8" id="KW-0472">Membrane</keyword>
<dbReference type="PANTHER" id="PTHR23501:SF191">
    <property type="entry name" value="VACUOLAR BASIC AMINO ACID TRANSPORTER 4"/>
    <property type="match status" value="1"/>
</dbReference>
<feature type="transmembrane region" description="Helical" evidence="8">
    <location>
        <begin position="20"/>
        <end position="45"/>
    </location>
</feature>
<feature type="transmembrane region" description="Helical" evidence="8">
    <location>
        <begin position="301"/>
        <end position="321"/>
    </location>
</feature>
<evidence type="ECO:0000256" key="8">
    <source>
        <dbReference type="SAM" id="Phobius"/>
    </source>
</evidence>
<evidence type="ECO:0000256" key="4">
    <source>
        <dbReference type="ARBA" id="ARBA00022519"/>
    </source>
</evidence>
<feature type="transmembrane region" description="Helical" evidence="8">
    <location>
        <begin position="229"/>
        <end position="249"/>
    </location>
</feature>
<dbReference type="PROSITE" id="PS50850">
    <property type="entry name" value="MFS"/>
    <property type="match status" value="1"/>
</dbReference>
<dbReference type="Gene3D" id="1.20.1250.20">
    <property type="entry name" value="MFS general substrate transporter like domains"/>
    <property type="match status" value="1"/>
</dbReference>
<dbReference type="PANTHER" id="PTHR23501">
    <property type="entry name" value="MAJOR FACILITATOR SUPERFAMILY"/>
    <property type="match status" value="1"/>
</dbReference>
<feature type="transmembrane region" description="Helical" evidence="8">
    <location>
        <begin position="269"/>
        <end position="289"/>
    </location>
</feature>
<dbReference type="EMBL" id="CP034699">
    <property type="protein sequence ID" value="AZT44307.1"/>
    <property type="molecule type" value="Genomic_DNA"/>
</dbReference>
<feature type="transmembrane region" description="Helical" evidence="8">
    <location>
        <begin position="461"/>
        <end position="482"/>
    </location>
</feature>
<dbReference type="InterPro" id="IPR036259">
    <property type="entry name" value="MFS_trans_sf"/>
</dbReference>
<keyword evidence="3" id="KW-1003">Cell membrane</keyword>
<dbReference type="InterPro" id="IPR020846">
    <property type="entry name" value="MFS_dom"/>
</dbReference>
<dbReference type="InterPro" id="IPR011701">
    <property type="entry name" value="MFS"/>
</dbReference>